<dbReference type="AlphaFoldDB" id="A0A2A2K8R9"/>
<dbReference type="Pfam" id="PF00400">
    <property type="entry name" value="WD40"/>
    <property type="match status" value="2"/>
</dbReference>
<dbReference type="InterPro" id="IPR001680">
    <property type="entry name" value="WD40_rpt"/>
</dbReference>
<dbReference type="InterPro" id="IPR019775">
    <property type="entry name" value="WD40_repeat_CS"/>
</dbReference>
<evidence type="ECO:0000313" key="4">
    <source>
        <dbReference type="EMBL" id="PAV70282.1"/>
    </source>
</evidence>
<dbReference type="InterPro" id="IPR015943">
    <property type="entry name" value="WD40/YVTN_repeat-like_dom_sf"/>
</dbReference>
<evidence type="ECO:0000313" key="5">
    <source>
        <dbReference type="Proteomes" id="UP000218231"/>
    </source>
</evidence>
<keyword evidence="2" id="KW-0677">Repeat</keyword>
<proteinExistence type="predicted"/>
<name>A0A2A2K8R9_9BILA</name>
<feature type="repeat" description="WD" evidence="3">
    <location>
        <begin position="104"/>
        <end position="145"/>
    </location>
</feature>
<dbReference type="PROSITE" id="PS00678">
    <property type="entry name" value="WD_REPEATS_1"/>
    <property type="match status" value="1"/>
</dbReference>
<evidence type="ECO:0000256" key="3">
    <source>
        <dbReference type="PROSITE-ProRule" id="PRU00221"/>
    </source>
</evidence>
<dbReference type="OrthoDB" id="10262475at2759"/>
<dbReference type="SUPFAM" id="SSF50978">
    <property type="entry name" value="WD40 repeat-like"/>
    <property type="match status" value="1"/>
</dbReference>
<gene>
    <name evidence="4" type="ORF">WR25_24090</name>
</gene>
<protein>
    <recommendedName>
        <fullName evidence="6">Anaphase-promoting complex subunit 4 WD40 domain-containing protein</fullName>
    </recommendedName>
</protein>
<dbReference type="InterPro" id="IPR036322">
    <property type="entry name" value="WD40_repeat_dom_sf"/>
</dbReference>
<dbReference type="PANTHER" id="PTHR10971">
    <property type="entry name" value="MRNA EXPORT FACTOR AND BUB3"/>
    <property type="match status" value="1"/>
</dbReference>
<comment type="caution">
    <text evidence="4">The sequence shown here is derived from an EMBL/GenBank/DDBJ whole genome shotgun (WGS) entry which is preliminary data.</text>
</comment>
<dbReference type="STRING" id="2018661.A0A2A2K8R9"/>
<dbReference type="PRINTS" id="PR00320">
    <property type="entry name" value="GPROTEINBRPT"/>
</dbReference>
<dbReference type="PROSITE" id="PS50294">
    <property type="entry name" value="WD_REPEATS_REGION"/>
    <property type="match status" value="1"/>
</dbReference>
<feature type="repeat" description="WD" evidence="3">
    <location>
        <begin position="258"/>
        <end position="292"/>
    </location>
</feature>
<reference evidence="4 5" key="1">
    <citation type="journal article" date="2017" name="Curr. Biol.">
        <title>Genome architecture and evolution of a unichromosomal asexual nematode.</title>
        <authorList>
            <person name="Fradin H."/>
            <person name="Zegar C."/>
            <person name="Gutwein M."/>
            <person name="Lucas J."/>
            <person name="Kovtun M."/>
            <person name="Corcoran D."/>
            <person name="Baugh L.R."/>
            <person name="Kiontke K."/>
            <person name="Gunsalus K."/>
            <person name="Fitch D.H."/>
            <person name="Piano F."/>
        </authorList>
    </citation>
    <scope>NUCLEOTIDE SEQUENCE [LARGE SCALE GENOMIC DNA]</scope>
    <source>
        <strain evidence="4">PF1309</strain>
    </source>
</reference>
<keyword evidence="1 3" id="KW-0853">WD repeat</keyword>
<dbReference type="FunFam" id="2.130.10.10:FF:001580">
    <property type="entry name" value="Mitotic checkpoint protein bub-3"/>
    <property type="match status" value="1"/>
</dbReference>
<evidence type="ECO:0008006" key="6">
    <source>
        <dbReference type="Google" id="ProtNLM"/>
    </source>
</evidence>
<organism evidence="4 5">
    <name type="scientific">Diploscapter pachys</name>
    <dbReference type="NCBI Taxonomy" id="2018661"/>
    <lineage>
        <taxon>Eukaryota</taxon>
        <taxon>Metazoa</taxon>
        <taxon>Ecdysozoa</taxon>
        <taxon>Nematoda</taxon>
        <taxon>Chromadorea</taxon>
        <taxon>Rhabditida</taxon>
        <taxon>Rhabditina</taxon>
        <taxon>Rhabditomorpha</taxon>
        <taxon>Rhabditoidea</taxon>
        <taxon>Rhabditidae</taxon>
        <taxon>Diploscapter</taxon>
    </lineage>
</organism>
<evidence type="ECO:0000256" key="2">
    <source>
        <dbReference type="ARBA" id="ARBA00022737"/>
    </source>
</evidence>
<dbReference type="Gene3D" id="2.130.10.10">
    <property type="entry name" value="YVTN repeat-like/Quinoprotein amine dehydrogenase"/>
    <property type="match status" value="1"/>
</dbReference>
<keyword evidence="5" id="KW-1185">Reference proteome</keyword>
<dbReference type="SMART" id="SM00320">
    <property type="entry name" value="WD40"/>
    <property type="match status" value="4"/>
</dbReference>
<dbReference type="EMBL" id="LIAE01009311">
    <property type="protein sequence ID" value="PAV70282.1"/>
    <property type="molecule type" value="Genomic_DNA"/>
</dbReference>
<sequence length="347" mass="39282">MSYSSAHIVAAPNEFQLNFPVHVPISKVQFSREFESRYFIASGWDGTIRIYALNGLNQAEERRLYFHGKSVLACTFAGYERVASGGLDQMVKLYDIESGTEINLGGHSLGIRCMEFSNRHELIVSGSWDSTIKLWDIRHRQGTIEAKVSDRVYAMDVNNDKILVGTKDSTAKLLFSRKIFLYDIRRMDNPEQVRESPLKYQTRNVAFFPSPDAFVVSSIEGRVAVEYVNQSPDEQKKKYAFKCHRNKESDGTETIYPVNALAFHPKHSTFATGGSDAIVNIWDPYNRKRLVQLHKFNTSIQSLSFNNEGNLLAIAASYGHELEDDPNPLPDNVITIRSISEGECKPK</sequence>
<dbReference type="PROSITE" id="PS50082">
    <property type="entry name" value="WD_REPEATS_2"/>
    <property type="match status" value="2"/>
</dbReference>
<dbReference type="InterPro" id="IPR020472">
    <property type="entry name" value="WD40_PAC1"/>
</dbReference>
<dbReference type="Proteomes" id="UP000218231">
    <property type="component" value="Unassembled WGS sequence"/>
</dbReference>
<evidence type="ECO:0000256" key="1">
    <source>
        <dbReference type="ARBA" id="ARBA00022574"/>
    </source>
</evidence>
<accession>A0A2A2K8R9</accession>